<dbReference type="PANTHER" id="PTHR44591:SF3">
    <property type="entry name" value="RESPONSE REGULATORY DOMAIN-CONTAINING PROTEIN"/>
    <property type="match status" value="1"/>
</dbReference>
<protein>
    <submittedName>
        <fullName evidence="6">Response regulator receiver domain-containing protein</fullName>
    </submittedName>
</protein>
<dbReference type="Pfam" id="PF00072">
    <property type="entry name" value="Response_reg"/>
    <property type="match status" value="1"/>
</dbReference>
<comment type="caution">
    <text evidence="6">The sequence shown here is derived from an EMBL/GenBank/DDBJ whole genome shotgun (WGS) entry which is preliminary data.</text>
</comment>
<proteinExistence type="predicted"/>
<evidence type="ECO:0000256" key="4">
    <source>
        <dbReference type="PROSITE-ProRule" id="PRU00169"/>
    </source>
</evidence>
<dbReference type="EMBL" id="SLWL01000006">
    <property type="protein sequence ID" value="TCO13327.1"/>
    <property type="molecule type" value="Genomic_DNA"/>
</dbReference>
<evidence type="ECO:0000313" key="6">
    <source>
        <dbReference type="EMBL" id="TCO13327.1"/>
    </source>
</evidence>
<name>A0A4R2GT30_9HYPH</name>
<evidence type="ECO:0000256" key="1">
    <source>
        <dbReference type="ARBA" id="ARBA00022553"/>
    </source>
</evidence>
<dbReference type="Proteomes" id="UP000294881">
    <property type="component" value="Unassembled WGS sequence"/>
</dbReference>
<organism evidence="6 7">
    <name type="scientific">Camelimonas lactis</name>
    <dbReference type="NCBI Taxonomy" id="659006"/>
    <lineage>
        <taxon>Bacteria</taxon>
        <taxon>Pseudomonadati</taxon>
        <taxon>Pseudomonadota</taxon>
        <taxon>Alphaproteobacteria</taxon>
        <taxon>Hyphomicrobiales</taxon>
        <taxon>Chelatococcaceae</taxon>
        <taxon>Camelimonas</taxon>
    </lineage>
</organism>
<accession>A0A4R2GT30</accession>
<evidence type="ECO:0000313" key="7">
    <source>
        <dbReference type="Proteomes" id="UP000294881"/>
    </source>
</evidence>
<dbReference type="Gene3D" id="3.40.50.2300">
    <property type="match status" value="1"/>
</dbReference>
<dbReference type="PROSITE" id="PS50110">
    <property type="entry name" value="RESPONSE_REGULATORY"/>
    <property type="match status" value="1"/>
</dbReference>
<dbReference type="InterPro" id="IPR050595">
    <property type="entry name" value="Bact_response_regulator"/>
</dbReference>
<sequence>MRVLIVEDEALLALEYELLLEELDCDPVGVAGDSVAALAMARALAPDLAIVDVNLQDGMTGADLGVAIGRDPGVPVLFVTSEASHVDLEAAGVLGALPKPFTSSGFAAAIGWARAHVTGGATGPKPVGVLSHLVG</sequence>
<gene>
    <name evidence="6" type="ORF">EV666_10637</name>
</gene>
<keyword evidence="3" id="KW-0804">Transcription</keyword>
<keyword evidence="1 4" id="KW-0597">Phosphoprotein</keyword>
<dbReference type="GO" id="GO:0000160">
    <property type="term" value="P:phosphorelay signal transduction system"/>
    <property type="evidence" value="ECO:0007669"/>
    <property type="project" value="InterPro"/>
</dbReference>
<evidence type="ECO:0000256" key="3">
    <source>
        <dbReference type="ARBA" id="ARBA00023163"/>
    </source>
</evidence>
<feature type="domain" description="Response regulatory" evidence="5">
    <location>
        <begin position="2"/>
        <end position="114"/>
    </location>
</feature>
<evidence type="ECO:0000259" key="5">
    <source>
        <dbReference type="PROSITE" id="PS50110"/>
    </source>
</evidence>
<feature type="modified residue" description="4-aspartylphosphate" evidence="4">
    <location>
        <position position="52"/>
    </location>
</feature>
<dbReference type="PANTHER" id="PTHR44591">
    <property type="entry name" value="STRESS RESPONSE REGULATOR PROTEIN 1"/>
    <property type="match status" value="1"/>
</dbReference>
<keyword evidence="7" id="KW-1185">Reference proteome</keyword>
<dbReference type="RefSeq" id="WP_165909942.1">
    <property type="nucleotide sequence ID" value="NZ_JBHUNN010000002.1"/>
</dbReference>
<dbReference type="AlphaFoldDB" id="A0A4R2GT30"/>
<dbReference type="SMART" id="SM00448">
    <property type="entry name" value="REC"/>
    <property type="match status" value="1"/>
</dbReference>
<keyword evidence="2" id="KW-0805">Transcription regulation</keyword>
<reference evidence="6 7" key="1">
    <citation type="submission" date="2019-03" db="EMBL/GenBank/DDBJ databases">
        <title>Genomic Encyclopedia of Type Strains, Phase IV (KMG-IV): sequencing the most valuable type-strain genomes for metagenomic binning, comparative biology and taxonomic classification.</title>
        <authorList>
            <person name="Goeker M."/>
        </authorList>
    </citation>
    <scope>NUCLEOTIDE SEQUENCE [LARGE SCALE GENOMIC DNA]</scope>
    <source>
        <strain evidence="6 7">DSM 22958</strain>
    </source>
</reference>
<dbReference type="InterPro" id="IPR001789">
    <property type="entry name" value="Sig_transdc_resp-reg_receiver"/>
</dbReference>
<dbReference type="InterPro" id="IPR011006">
    <property type="entry name" value="CheY-like_superfamily"/>
</dbReference>
<evidence type="ECO:0000256" key="2">
    <source>
        <dbReference type="ARBA" id="ARBA00023015"/>
    </source>
</evidence>
<dbReference type="SUPFAM" id="SSF52172">
    <property type="entry name" value="CheY-like"/>
    <property type="match status" value="1"/>
</dbReference>